<evidence type="ECO:0000313" key="2">
    <source>
        <dbReference type="EMBL" id="KAF3514841.1"/>
    </source>
</evidence>
<evidence type="ECO:0000313" key="3">
    <source>
        <dbReference type="Proteomes" id="UP000712600"/>
    </source>
</evidence>
<dbReference type="AlphaFoldDB" id="A0A8S9PL32"/>
<protein>
    <submittedName>
        <fullName evidence="2">Uncharacterized protein</fullName>
    </submittedName>
</protein>
<name>A0A8S9PL32_BRACR</name>
<feature type="compositionally biased region" description="Polar residues" evidence="1">
    <location>
        <begin position="119"/>
        <end position="140"/>
    </location>
</feature>
<evidence type="ECO:0000256" key="1">
    <source>
        <dbReference type="SAM" id="MobiDB-lite"/>
    </source>
</evidence>
<reference evidence="2" key="1">
    <citation type="submission" date="2019-12" db="EMBL/GenBank/DDBJ databases">
        <title>Genome sequencing and annotation of Brassica cretica.</title>
        <authorList>
            <person name="Studholme D.J."/>
            <person name="Sarris P."/>
        </authorList>
    </citation>
    <scope>NUCLEOTIDE SEQUENCE</scope>
    <source>
        <strain evidence="2">PFS-109/04</strain>
        <tissue evidence="2">Leaf</tissue>
    </source>
</reference>
<dbReference type="Proteomes" id="UP000712600">
    <property type="component" value="Unassembled WGS sequence"/>
</dbReference>
<comment type="caution">
    <text evidence="2">The sequence shown here is derived from an EMBL/GenBank/DDBJ whole genome shotgun (WGS) entry which is preliminary data.</text>
</comment>
<feature type="region of interest" description="Disordered" evidence="1">
    <location>
        <begin position="101"/>
        <end position="140"/>
    </location>
</feature>
<sequence length="140" mass="15697">MESLFVESEQIVYIEVHSDPVYDLYGDEVEKDLNEIYGSPIFDLYDGVDPIFDDPIIFIFDELLSGFGYTPLHDQEYFQISTTFGRICWIFPGTEKIPTRFFPRPGSEGPPAPAYATSLAVSNSSDESRSGFTSALASLE</sequence>
<proteinExistence type="predicted"/>
<organism evidence="2 3">
    <name type="scientific">Brassica cretica</name>
    <name type="common">Mustard</name>
    <dbReference type="NCBI Taxonomy" id="69181"/>
    <lineage>
        <taxon>Eukaryota</taxon>
        <taxon>Viridiplantae</taxon>
        <taxon>Streptophyta</taxon>
        <taxon>Embryophyta</taxon>
        <taxon>Tracheophyta</taxon>
        <taxon>Spermatophyta</taxon>
        <taxon>Magnoliopsida</taxon>
        <taxon>eudicotyledons</taxon>
        <taxon>Gunneridae</taxon>
        <taxon>Pentapetalae</taxon>
        <taxon>rosids</taxon>
        <taxon>malvids</taxon>
        <taxon>Brassicales</taxon>
        <taxon>Brassicaceae</taxon>
        <taxon>Brassiceae</taxon>
        <taxon>Brassica</taxon>
    </lineage>
</organism>
<accession>A0A8S9PL32</accession>
<gene>
    <name evidence="2" type="ORF">F2Q69_00005209</name>
</gene>
<dbReference type="EMBL" id="QGKX02001521">
    <property type="protein sequence ID" value="KAF3514841.1"/>
    <property type="molecule type" value="Genomic_DNA"/>
</dbReference>